<feature type="compositionally biased region" description="Basic residues" evidence="11">
    <location>
        <begin position="524"/>
        <end position="533"/>
    </location>
</feature>
<evidence type="ECO:0000256" key="1">
    <source>
        <dbReference type="ARBA" id="ARBA00022555"/>
    </source>
</evidence>
<evidence type="ECO:0000256" key="8">
    <source>
        <dbReference type="ARBA" id="ARBA00051897"/>
    </source>
</evidence>
<dbReference type="PANTHER" id="PTHR10631:SF3">
    <property type="entry name" value="TRNA (GUANINE(26)-N(2))-DIMETHYLTRANSFERASE"/>
    <property type="match status" value="1"/>
</dbReference>
<organism evidence="12 13">
    <name type="scientific">Rhynocoris fuscipes</name>
    <dbReference type="NCBI Taxonomy" id="488301"/>
    <lineage>
        <taxon>Eukaryota</taxon>
        <taxon>Metazoa</taxon>
        <taxon>Ecdysozoa</taxon>
        <taxon>Arthropoda</taxon>
        <taxon>Hexapoda</taxon>
        <taxon>Insecta</taxon>
        <taxon>Pterygota</taxon>
        <taxon>Neoptera</taxon>
        <taxon>Paraneoptera</taxon>
        <taxon>Hemiptera</taxon>
        <taxon>Heteroptera</taxon>
        <taxon>Panheteroptera</taxon>
        <taxon>Cimicomorpha</taxon>
        <taxon>Reduviidae</taxon>
        <taxon>Harpactorinae</taxon>
        <taxon>Harpactorini</taxon>
        <taxon>Rhynocoris</taxon>
    </lineage>
</organism>
<evidence type="ECO:0000256" key="4">
    <source>
        <dbReference type="ARBA" id="ARBA00022691"/>
    </source>
</evidence>
<reference evidence="12 13" key="1">
    <citation type="submission" date="2022-12" db="EMBL/GenBank/DDBJ databases">
        <title>Chromosome-level genome assembly of true bugs.</title>
        <authorList>
            <person name="Ma L."/>
            <person name="Li H."/>
        </authorList>
    </citation>
    <scope>NUCLEOTIDE SEQUENCE [LARGE SCALE GENOMIC DNA]</scope>
    <source>
        <strain evidence="12">Lab_2022b</strain>
    </source>
</reference>
<comment type="similarity">
    <text evidence="10">Belongs to the class I-like SAM-binding methyltransferase superfamily. Trm1 family.</text>
</comment>
<dbReference type="Gene3D" id="3.40.50.150">
    <property type="entry name" value="Vaccinia Virus protein VP39"/>
    <property type="match status" value="1"/>
</dbReference>
<keyword evidence="13" id="KW-1185">Reference proteome</keyword>
<proteinExistence type="inferred from homology"/>
<keyword evidence="2 10" id="KW-0489">Methyltransferase</keyword>
<feature type="compositionally biased region" description="Polar residues" evidence="11">
    <location>
        <begin position="1"/>
        <end position="10"/>
    </location>
</feature>
<evidence type="ECO:0000313" key="12">
    <source>
        <dbReference type="EMBL" id="KAK9508903.1"/>
    </source>
</evidence>
<evidence type="ECO:0000256" key="3">
    <source>
        <dbReference type="ARBA" id="ARBA00022679"/>
    </source>
</evidence>
<dbReference type="InterPro" id="IPR029063">
    <property type="entry name" value="SAM-dependent_MTases_sf"/>
</dbReference>
<feature type="compositionally biased region" description="Acidic residues" evidence="11">
    <location>
        <begin position="11"/>
        <end position="20"/>
    </location>
</feature>
<dbReference type="EC" id="2.1.1.216" evidence="7 10"/>
<dbReference type="Proteomes" id="UP001461498">
    <property type="component" value="Unassembled WGS sequence"/>
</dbReference>
<keyword evidence="3 10" id="KW-0808">Transferase</keyword>
<dbReference type="FunFam" id="3.30.56.70:FF:000001">
    <property type="entry name" value="tRNA (guanine(26)-N(2))-dimethyltransferase"/>
    <property type="match status" value="1"/>
</dbReference>
<feature type="region of interest" description="Disordered" evidence="11">
    <location>
        <begin position="1"/>
        <end position="23"/>
    </location>
</feature>
<evidence type="ECO:0000256" key="2">
    <source>
        <dbReference type="ARBA" id="ARBA00022603"/>
    </source>
</evidence>
<keyword evidence="4 10" id="KW-0949">S-adenosyl-L-methionine</keyword>
<dbReference type="AlphaFoldDB" id="A0AAW1DDB3"/>
<name>A0AAW1DDB3_9HEMI</name>
<comment type="catalytic activity">
    <reaction evidence="8 10">
        <text>guanosine(26) in tRNA + 2 S-adenosyl-L-methionine = N(2)-dimethylguanosine(26) in tRNA + 2 S-adenosyl-L-homocysteine + 2 H(+)</text>
        <dbReference type="Rhea" id="RHEA:43140"/>
        <dbReference type="Rhea" id="RHEA-COMP:10359"/>
        <dbReference type="Rhea" id="RHEA-COMP:10360"/>
        <dbReference type="ChEBI" id="CHEBI:15378"/>
        <dbReference type="ChEBI" id="CHEBI:57856"/>
        <dbReference type="ChEBI" id="CHEBI:59789"/>
        <dbReference type="ChEBI" id="CHEBI:74269"/>
        <dbReference type="ChEBI" id="CHEBI:74513"/>
        <dbReference type="EC" id="2.1.1.216"/>
    </reaction>
</comment>
<feature type="region of interest" description="Disordered" evidence="11">
    <location>
        <begin position="505"/>
        <end position="542"/>
    </location>
</feature>
<dbReference type="Pfam" id="PF02005">
    <property type="entry name" value="TRM"/>
    <property type="match status" value="1"/>
</dbReference>
<keyword evidence="5 10" id="KW-0819">tRNA processing</keyword>
<evidence type="ECO:0000256" key="9">
    <source>
        <dbReference type="ARBA" id="ARBA00074266"/>
    </source>
</evidence>
<accession>A0AAW1DDB3</accession>
<protein>
    <recommendedName>
        <fullName evidence="9 10">tRNA (guanine(26)-N(2))-dimethyltransferase</fullName>
        <ecNumber evidence="7 10">2.1.1.216</ecNumber>
    </recommendedName>
</protein>
<evidence type="ECO:0000256" key="7">
    <source>
        <dbReference type="ARBA" id="ARBA00039099"/>
    </source>
</evidence>
<keyword evidence="1 10" id="KW-0820">tRNA-binding</keyword>
<feature type="region of interest" description="Disordered" evidence="11">
    <location>
        <begin position="75"/>
        <end position="95"/>
    </location>
</feature>
<evidence type="ECO:0000313" key="13">
    <source>
        <dbReference type="Proteomes" id="UP001461498"/>
    </source>
</evidence>
<dbReference type="GO" id="GO:0000049">
    <property type="term" value="F:tRNA binding"/>
    <property type="evidence" value="ECO:0007669"/>
    <property type="project" value="UniProtKB-UniRule"/>
</dbReference>
<dbReference type="NCBIfam" id="TIGR00308">
    <property type="entry name" value="TRM1"/>
    <property type="match status" value="1"/>
</dbReference>
<dbReference type="Gene3D" id="3.30.56.70">
    <property type="entry name" value="N2,N2-dimethylguanosine tRNA methyltransferase, C-terminal domain"/>
    <property type="match status" value="1"/>
</dbReference>
<dbReference type="GO" id="GO:0160104">
    <property type="term" value="F:tRNA (guanine(26)-N2)-dimethyltransferase activity"/>
    <property type="evidence" value="ECO:0007669"/>
    <property type="project" value="UniProtKB-UniRule"/>
</dbReference>
<dbReference type="PROSITE" id="PS51626">
    <property type="entry name" value="SAM_MT_TRM1"/>
    <property type="match status" value="1"/>
</dbReference>
<dbReference type="GO" id="GO:0002940">
    <property type="term" value="P:tRNA N2-guanine methylation"/>
    <property type="evidence" value="ECO:0007669"/>
    <property type="project" value="TreeGrafter"/>
</dbReference>
<dbReference type="PANTHER" id="PTHR10631">
    <property type="entry name" value="N 2 ,N 2 -DIMETHYLGUANOSINE TRNA METHYLTRANSFERASE"/>
    <property type="match status" value="1"/>
</dbReference>
<dbReference type="CDD" id="cd02440">
    <property type="entry name" value="AdoMet_MTases"/>
    <property type="match status" value="1"/>
</dbReference>
<sequence>MEGVSNNMNEEGNEQGDTIDDINRTTIKEGRVEVIVESSKVFYNPVQEFNRDLSILVLIIYAQELQQTKNLKKRSHVGTFKRDEPRSVAGPSNTNSNDDGITIFEALSASGLRSIRFALEVPGVKHIVANDISVSAVTAIEANIKHNRVGHLVQASHSDAALSMFLYKTDGNYFDVVDLDPYGCPSRFLDSAVQVVKDGGLLMVTCTDMAVLAGNSPETCYLKYGATSLRTYACHEMSLRIALQCVASHANRYGRYIVPMLCISADFYIRLFVKIFTSPAICKETTSKLSYVYQCVGCKTINLHPLGVKETRSNKPPKFNIPHIPEITTCPHCHHKLQMGGPIWHDPMHDKEFVSKMLNYLNKEPSKFRTSRRMTGMLSMVYNELEVPFYYPIDQLCSKVHCNVIPLLEFRSALLNAGYRVSETHAMSNCVKTDAPMIVIWDIIRTWIKEGHPVSSNRLDKEDVMKNILSQEPSNYINFEQHEDAPLSTTAGLLRFQMNPTSNWGPGIRACNSSNRDLKEEKRKAKQNKKKLKCRDEIAENH</sequence>
<comment type="caution">
    <text evidence="12">The sequence shown here is derived from an EMBL/GenBank/DDBJ whole genome shotgun (WGS) entry which is preliminary data.</text>
</comment>
<dbReference type="SUPFAM" id="SSF53335">
    <property type="entry name" value="S-adenosyl-L-methionine-dependent methyltransferases"/>
    <property type="match status" value="1"/>
</dbReference>
<dbReference type="InterPro" id="IPR002905">
    <property type="entry name" value="Trm1"/>
</dbReference>
<dbReference type="InterPro" id="IPR042296">
    <property type="entry name" value="tRNA_met_Trm1_C"/>
</dbReference>
<evidence type="ECO:0000256" key="5">
    <source>
        <dbReference type="ARBA" id="ARBA00022694"/>
    </source>
</evidence>
<dbReference type="GO" id="GO:0005634">
    <property type="term" value="C:nucleus"/>
    <property type="evidence" value="ECO:0007669"/>
    <property type="project" value="TreeGrafter"/>
</dbReference>
<keyword evidence="6 10" id="KW-0694">RNA-binding</keyword>
<evidence type="ECO:0000256" key="11">
    <source>
        <dbReference type="SAM" id="MobiDB-lite"/>
    </source>
</evidence>
<dbReference type="EMBL" id="JAPXFL010000003">
    <property type="protein sequence ID" value="KAK9508903.1"/>
    <property type="molecule type" value="Genomic_DNA"/>
</dbReference>
<evidence type="ECO:0000256" key="10">
    <source>
        <dbReference type="PROSITE-ProRule" id="PRU00958"/>
    </source>
</evidence>
<gene>
    <name evidence="12" type="ORF">O3M35_006345</name>
</gene>
<evidence type="ECO:0000256" key="6">
    <source>
        <dbReference type="ARBA" id="ARBA00022884"/>
    </source>
</evidence>